<keyword evidence="2" id="KW-1185">Reference proteome</keyword>
<name>A0AAV6UM60_9ARAC</name>
<evidence type="ECO:0000313" key="2">
    <source>
        <dbReference type="Proteomes" id="UP000827092"/>
    </source>
</evidence>
<accession>A0AAV6UM60</accession>
<dbReference type="Proteomes" id="UP000827092">
    <property type="component" value="Unassembled WGS sequence"/>
</dbReference>
<sequence length="398" mass="46789">MYRTNIFLNSAFFHHFQKQILAESWKCDFKADILLDNFNRDRELYKDDTIFKQRRERVIPWIDNPHQWNTVILEACRELALQRPSIHSKVLEDLHILEALKDFVEHIQYFYTVASTMSVQGYSFQPLSQNSSKIHDLDKIDPIMLLGYSERFEDNASTSVWDLCVDRHVHVNPHHQVHAIWHNPSEEVMKLYSVGDSTCRHCGVHDISYRNYSEDLTACRHYMENNSTWKYLNKDSTSCGFRMENEATWKLCMKDRNTWRYCNDTNVREHNDEDTFAWSLCNEDDIAWKHCNKVDTPLVVFNEHSNVERQCNEGRDCNKVAIDLNEGGSVLTHCRVEALREMVCDKVARRLQKTLKGVSSSDMWDVEVAFFDGLPDEWMKKASIMMKKLKQGSVNVSL</sequence>
<dbReference type="AlphaFoldDB" id="A0AAV6UM60"/>
<comment type="caution">
    <text evidence="1">The sequence shown here is derived from an EMBL/GenBank/DDBJ whole genome shotgun (WGS) entry which is preliminary data.</text>
</comment>
<protein>
    <submittedName>
        <fullName evidence="1">Uncharacterized protein</fullName>
    </submittedName>
</protein>
<proteinExistence type="predicted"/>
<dbReference type="EMBL" id="JAFNEN010000363">
    <property type="protein sequence ID" value="KAG8184721.1"/>
    <property type="molecule type" value="Genomic_DNA"/>
</dbReference>
<evidence type="ECO:0000313" key="1">
    <source>
        <dbReference type="EMBL" id="KAG8184721.1"/>
    </source>
</evidence>
<gene>
    <name evidence="1" type="ORF">JTE90_019325</name>
</gene>
<organism evidence="1 2">
    <name type="scientific">Oedothorax gibbosus</name>
    <dbReference type="NCBI Taxonomy" id="931172"/>
    <lineage>
        <taxon>Eukaryota</taxon>
        <taxon>Metazoa</taxon>
        <taxon>Ecdysozoa</taxon>
        <taxon>Arthropoda</taxon>
        <taxon>Chelicerata</taxon>
        <taxon>Arachnida</taxon>
        <taxon>Araneae</taxon>
        <taxon>Araneomorphae</taxon>
        <taxon>Entelegynae</taxon>
        <taxon>Araneoidea</taxon>
        <taxon>Linyphiidae</taxon>
        <taxon>Erigoninae</taxon>
        <taxon>Oedothorax</taxon>
    </lineage>
</organism>
<reference evidence="1 2" key="1">
    <citation type="journal article" date="2022" name="Nat. Ecol. Evol.">
        <title>A masculinizing supergene underlies an exaggerated male reproductive morph in a spider.</title>
        <authorList>
            <person name="Hendrickx F."/>
            <person name="De Corte Z."/>
            <person name="Sonet G."/>
            <person name="Van Belleghem S.M."/>
            <person name="Kostlbacher S."/>
            <person name="Vangestel C."/>
        </authorList>
    </citation>
    <scope>NUCLEOTIDE SEQUENCE [LARGE SCALE GENOMIC DNA]</scope>
    <source>
        <strain evidence="1">W744_W776</strain>
    </source>
</reference>